<evidence type="ECO:0000256" key="6">
    <source>
        <dbReference type="SAM" id="MobiDB-lite"/>
    </source>
</evidence>
<feature type="binding site" evidence="4">
    <location>
        <position position="735"/>
    </location>
    <ligand>
        <name>Zn(2+)</name>
        <dbReference type="ChEBI" id="CHEBI:29105"/>
        <label>1</label>
    </ligand>
</feature>
<dbReference type="Proteomes" id="UP000243217">
    <property type="component" value="Unassembled WGS sequence"/>
</dbReference>
<dbReference type="InterPro" id="IPR029016">
    <property type="entry name" value="GAF-like_dom_sf"/>
</dbReference>
<organism evidence="8 9">
    <name type="scientific">Thraustotheca clavata</name>
    <dbReference type="NCBI Taxonomy" id="74557"/>
    <lineage>
        <taxon>Eukaryota</taxon>
        <taxon>Sar</taxon>
        <taxon>Stramenopiles</taxon>
        <taxon>Oomycota</taxon>
        <taxon>Saprolegniomycetes</taxon>
        <taxon>Saprolegniales</taxon>
        <taxon>Achlyaceae</taxon>
        <taxon>Thraustotheca</taxon>
    </lineage>
</organism>
<evidence type="ECO:0000256" key="2">
    <source>
        <dbReference type="ARBA" id="ARBA00022801"/>
    </source>
</evidence>
<dbReference type="Pfam" id="PF00233">
    <property type="entry name" value="PDEase_I"/>
    <property type="match status" value="1"/>
</dbReference>
<dbReference type="OrthoDB" id="189220at2759"/>
<evidence type="ECO:0000256" key="1">
    <source>
        <dbReference type="ARBA" id="ARBA00022723"/>
    </source>
</evidence>
<dbReference type="GO" id="GO:0007165">
    <property type="term" value="P:signal transduction"/>
    <property type="evidence" value="ECO:0007669"/>
    <property type="project" value="InterPro"/>
</dbReference>
<feature type="binding site" evidence="4">
    <location>
        <position position="698"/>
    </location>
    <ligand>
        <name>Zn(2+)</name>
        <dbReference type="ChEBI" id="CHEBI:29105"/>
        <label>1</label>
    </ligand>
</feature>
<feature type="region of interest" description="Disordered" evidence="6">
    <location>
        <begin position="73"/>
        <end position="112"/>
    </location>
</feature>
<name>A0A1V9Y6M7_9STRA</name>
<dbReference type="GO" id="GO:0046872">
    <property type="term" value="F:metal ion binding"/>
    <property type="evidence" value="ECO:0007669"/>
    <property type="project" value="UniProtKB-KW"/>
</dbReference>
<proteinExistence type="inferred from homology"/>
<comment type="cofactor">
    <cofactor evidence="5">
        <name>a divalent metal cation</name>
        <dbReference type="ChEBI" id="CHEBI:60240"/>
    </cofactor>
    <text evidence="5">Binds 2 divalent metal cations per subunit. Site 1 may preferentially bind zinc ions, while site 2 has a preference for magnesium and/or manganese ions.</text>
</comment>
<dbReference type="InterPro" id="IPR023174">
    <property type="entry name" value="PDEase_CS"/>
</dbReference>
<feature type="binding site" evidence="4">
    <location>
        <position position="735"/>
    </location>
    <ligand>
        <name>Zn(2+)</name>
        <dbReference type="ChEBI" id="CHEBI:29105"/>
        <label>2</label>
    </ligand>
</feature>
<sequence length="761" mass="85707">MDLVESYLALVNEPKVDTKTSPVKVNEICPAKLSNGQHPTPPNSAMLTLSGSFIDTKTRRSMINRTELLTVANEMTPKAPTKETSPKRKPAPHLNRLINPSDEPTETDSKQYSQNSCLEPIVYGTLHPRLISLPSLHASSSNLRLDFQQRLSDFEHVNLPLTTPENGDFDEKRLKSMSIEQYTTFSQELGLRELRVHHTKLFKLVRQYQTLFSIASSISVEIQSGDALSRIVEGSYEVLEVEHVALFLISHKTQSLQLCVSRTTSPVTLPLNKGIIGYVAKHGKSAIVQDVEKDERFDPAIDFVLGNKSTRNILCVPILDPSNIPVAVLHCTNKPTDFTDIDRMSLELIATIAGHTLHKLELYEVAMLAGRKASAMLEVVRAIATECNDLNVMIHKIIDVAKTALNCDRVSLFLCHKVKNELVCCFSYDPLLQRTVIPYGVGIAGHVANTGKILRIDDCYEDERFNCKIDLKMNYKTVSALCAPVLTHDNDMVAVIQAINKLNVKPTETQPHRSNIIPFQEEDIQMLTAFCEEIASSLRRSALETAYHQVLQGVNHMKRRDPVTLVVSSLLTVHSQAADHSQVVKRRWYVYAFRAIGRFMRRLKQKRGDQIWTGRHRTSSLLLKGTLHCKWNSEEFAFDDFTFNIFTCGNDQLNYLCVQAFVEIGLFDTFSVPEAIGIAFINRVQSGYFDNPYHSWWHGVDVFQRCFALLNRTQLLHLFQPIHVFALLISALTHDIGHPGTDNGFESATLSPLALLYNDIS</sequence>
<evidence type="ECO:0000313" key="9">
    <source>
        <dbReference type="Proteomes" id="UP000243217"/>
    </source>
</evidence>
<dbReference type="PRINTS" id="PR00387">
    <property type="entry name" value="PDIESTERASE1"/>
</dbReference>
<dbReference type="PANTHER" id="PTHR11347">
    <property type="entry name" value="CYCLIC NUCLEOTIDE PHOSPHODIESTERASE"/>
    <property type="match status" value="1"/>
</dbReference>
<dbReference type="Gene3D" id="1.10.1300.10">
    <property type="entry name" value="3'5'-cyclic nucleotide phosphodiesterase, catalytic domain"/>
    <property type="match status" value="1"/>
</dbReference>
<feature type="active site" description="Proton donor" evidence="3">
    <location>
        <position position="694"/>
    </location>
</feature>
<dbReference type="AlphaFoldDB" id="A0A1V9Y6M7"/>
<dbReference type="PROSITE" id="PS51845">
    <property type="entry name" value="PDEASE_I_2"/>
    <property type="match status" value="1"/>
</dbReference>
<evidence type="ECO:0000259" key="7">
    <source>
        <dbReference type="PROSITE" id="PS51845"/>
    </source>
</evidence>
<dbReference type="SMART" id="SM00065">
    <property type="entry name" value="GAF"/>
    <property type="match status" value="2"/>
</dbReference>
<reference evidence="8 9" key="1">
    <citation type="journal article" date="2014" name="Genome Biol. Evol.">
        <title>The secreted proteins of Achlya hypogyna and Thraustotheca clavata identify the ancestral oomycete secretome and reveal gene acquisitions by horizontal gene transfer.</title>
        <authorList>
            <person name="Misner I."/>
            <person name="Blouin N."/>
            <person name="Leonard G."/>
            <person name="Richards T.A."/>
            <person name="Lane C.E."/>
        </authorList>
    </citation>
    <scope>NUCLEOTIDE SEQUENCE [LARGE SCALE GENOMIC DNA]</scope>
    <source>
        <strain evidence="8 9">ATCC 34112</strain>
    </source>
</reference>
<accession>A0A1V9Y6M7</accession>
<protein>
    <recommendedName>
        <fullName evidence="5">Phosphodiesterase</fullName>
        <ecNumber evidence="5">3.1.4.-</ecNumber>
    </recommendedName>
</protein>
<dbReference type="InterPro" id="IPR023088">
    <property type="entry name" value="PDEase"/>
</dbReference>
<gene>
    <name evidence="8" type="ORF">THRCLA_11790</name>
</gene>
<dbReference type="InterPro" id="IPR002073">
    <property type="entry name" value="PDEase_catalytic_dom"/>
</dbReference>
<comment type="similarity">
    <text evidence="5">Belongs to the cyclic nucleotide phosphodiesterase family.</text>
</comment>
<dbReference type="PROSITE" id="PS00126">
    <property type="entry name" value="PDEASE_I_1"/>
    <property type="match status" value="1"/>
</dbReference>
<dbReference type="Gene3D" id="3.30.450.40">
    <property type="match status" value="2"/>
</dbReference>
<keyword evidence="2 5" id="KW-0378">Hydrolase</keyword>
<feature type="domain" description="PDEase" evidence="7">
    <location>
        <begin position="615"/>
        <end position="761"/>
    </location>
</feature>
<dbReference type="EC" id="3.1.4.-" evidence="5"/>
<keyword evidence="9" id="KW-1185">Reference proteome</keyword>
<evidence type="ECO:0000256" key="3">
    <source>
        <dbReference type="PIRSR" id="PIRSR623088-1"/>
    </source>
</evidence>
<dbReference type="Pfam" id="PF01590">
    <property type="entry name" value="GAF"/>
    <property type="match status" value="2"/>
</dbReference>
<feature type="non-terminal residue" evidence="8">
    <location>
        <position position="761"/>
    </location>
</feature>
<dbReference type="InterPro" id="IPR036971">
    <property type="entry name" value="PDEase_catalytic_dom_sf"/>
</dbReference>
<evidence type="ECO:0000256" key="5">
    <source>
        <dbReference type="RuleBase" id="RU363067"/>
    </source>
</evidence>
<dbReference type="GO" id="GO:0004114">
    <property type="term" value="F:3',5'-cyclic-nucleotide phosphodiesterase activity"/>
    <property type="evidence" value="ECO:0007669"/>
    <property type="project" value="InterPro"/>
</dbReference>
<dbReference type="EMBL" id="JNBS01005013">
    <property type="protein sequence ID" value="OQR81373.1"/>
    <property type="molecule type" value="Genomic_DNA"/>
</dbReference>
<comment type="caution">
    <text evidence="8">The sequence shown here is derived from an EMBL/GenBank/DDBJ whole genome shotgun (WGS) entry which is preliminary data.</text>
</comment>
<evidence type="ECO:0000313" key="8">
    <source>
        <dbReference type="EMBL" id="OQR81373.1"/>
    </source>
</evidence>
<feature type="binding site" evidence="4">
    <location>
        <position position="734"/>
    </location>
    <ligand>
        <name>Zn(2+)</name>
        <dbReference type="ChEBI" id="CHEBI:29105"/>
        <label>1</label>
    </ligand>
</feature>
<keyword evidence="1 4" id="KW-0479">Metal-binding</keyword>
<dbReference type="InterPro" id="IPR003018">
    <property type="entry name" value="GAF"/>
</dbReference>
<evidence type="ECO:0000256" key="4">
    <source>
        <dbReference type="PIRSR" id="PIRSR623088-3"/>
    </source>
</evidence>
<dbReference type="STRING" id="74557.A0A1V9Y6M7"/>
<dbReference type="SUPFAM" id="SSF55781">
    <property type="entry name" value="GAF domain-like"/>
    <property type="match status" value="2"/>
</dbReference>
<dbReference type="SUPFAM" id="SSF109604">
    <property type="entry name" value="HD-domain/PDEase-like"/>
    <property type="match status" value="1"/>
</dbReference>